<comment type="similarity">
    <text evidence="4">Belongs to the zinc-containing alcohol dehydrogenase family.</text>
</comment>
<dbReference type="PANTHER" id="PTHR43401:SF2">
    <property type="entry name" value="L-THREONINE 3-DEHYDROGENASE"/>
    <property type="match status" value="1"/>
</dbReference>
<dbReference type="InterPro" id="IPR036291">
    <property type="entry name" value="NAD(P)-bd_dom_sf"/>
</dbReference>
<dbReference type="Pfam" id="PF08240">
    <property type="entry name" value="ADH_N"/>
    <property type="match status" value="1"/>
</dbReference>
<protein>
    <submittedName>
        <fullName evidence="7">Alcohol dehydrogenase catalytic domain-containing protein</fullName>
    </submittedName>
</protein>
<dbReference type="InterPro" id="IPR011032">
    <property type="entry name" value="GroES-like_sf"/>
</dbReference>
<keyword evidence="1 4" id="KW-0479">Metal-binding</keyword>
<dbReference type="Pfam" id="PF00107">
    <property type="entry name" value="ADH_zinc_N"/>
    <property type="match status" value="1"/>
</dbReference>
<organism evidence="7 8">
    <name type="scientific">Alkalihalobacterium chitinilyticum</name>
    <dbReference type="NCBI Taxonomy" id="2980103"/>
    <lineage>
        <taxon>Bacteria</taxon>
        <taxon>Bacillati</taxon>
        <taxon>Bacillota</taxon>
        <taxon>Bacilli</taxon>
        <taxon>Bacillales</taxon>
        <taxon>Bacillaceae</taxon>
        <taxon>Alkalihalobacterium</taxon>
    </lineage>
</organism>
<evidence type="ECO:0000313" key="7">
    <source>
        <dbReference type="EMBL" id="MDE5415587.1"/>
    </source>
</evidence>
<gene>
    <name evidence="7" type="ORF">N7Z68_19760</name>
</gene>
<dbReference type="SUPFAM" id="SSF51735">
    <property type="entry name" value="NAD(P)-binding Rossmann-fold domains"/>
    <property type="match status" value="1"/>
</dbReference>
<reference evidence="7" key="1">
    <citation type="submission" date="2024-05" db="EMBL/GenBank/DDBJ databases">
        <title>Alkalihalobacillus sp. strain MEB203 novel alkaliphilic bacterium from Lonar Lake, India.</title>
        <authorList>
            <person name="Joshi A."/>
            <person name="Thite S."/>
            <person name="Mengade P."/>
        </authorList>
    </citation>
    <scope>NUCLEOTIDE SEQUENCE</scope>
    <source>
        <strain evidence="7">MEB 203</strain>
    </source>
</reference>
<dbReference type="SUPFAM" id="SSF50129">
    <property type="entry name" value="GroES-like"/>
    <property type="match status" value="1"/>
</dbReference>
<dbReference type="PROSITE" id="PS00059">
    <property type="entry name" value="ADH_ZINC"/>
    <property type="match status" value="1"/>
</dbReference>
<dbReference type="Gene3D" id="3.90.180.10">
    <property type="entry name" value="Medium-chain alcohol dehydrogenases, catalytic domain"/>
    <property type="match status" value="1"/>
</dbReference>
<evidence type="ECO:0000256" key="1">
    <source>
        <dbReference type="ARBA" id="ARBA00022723"/>
    </source>
</evidence>
<dbReference type="Proteomes" id="UP001148125">
    <property type="component" value="Unassembled WGS sequence"/>
</dbReference>
<feature type="domain" description="Alcohol dehydrogenase-like N-terminal" evidence="6">
    <location>
        <begin position="48"/>
        <end position="178"/>
    </location>
</feature>
<keyword evidence="3" id="KW-0560">Oxidoreductase</keyword>
<evidence type="ECO:0000259" key="6">
    <source>
        <dbReference type="Pfam" id="PF08240"/>
    </source>
</evidence>
<evidence type="ECO:0000256" key="2">
    <source>
        <dbReference type="ARBA" id="ARBA00022833"/>
    </source>
</evidence>
<name>A0ABT5VLE3_9BACI</name>
<dbReference type="InterPro" id="IPR013149">
    <property type="entry name" value="ADH-like_C"/>
</dbReference>
<comment type="caution">
    <text evidence="7">The sequence shown here is derived from an EMBL/GenBank/DDBJ whole genome shotgun (WGS) entry which is preliminary data.</text>
</comment>
<feature type="domain" description="Alcohol dehydrogenase-like C-terminal" evidence="5">
    <location>
        <begin position="217"/>
        <end position="355"/>
    </location>
</feature>
<evidence type="ECO:0000256" key="4">
    <source>
        <dbReference type="RuleBase" id="RU361277"/>
    </source>
</evidence>
<dbReference type="PANTHER" id="PTHR43401">
    <property type="entry name" value="L-THREONINE 3-DEHYDROGENASE"/>
    <property type="match status" value="1"/>
</dbReference>
<evidence type="ECO:0000259" key="5">
    <source>
        <dbReference type="Pfam" id="PF00107"/>
    </source>
</evidence>
<keyword evidence="2 4" id="KW-0862">Zinc</keyword>
<dbReference type="InterPro" id="IPR050129">
    <property type="entry name" value="Zn_alcohol_dh"/>
</dbReference>
<comment type="cofactor">
    <cofactor evidence="4">
        <name>Zn(2+)</name>
        <dbReference type="ChEBI" id="CHEBI:29105"/>
    </cofactor>
</comment>
<keyword evidence="8" id="KW-1185">Reference proteome</keyword>
<dbReference type="Gene3D" id="3.40.50.720">
    <property type="entry name" value="NAD(P)-binding Rossmann-like Domain"/>
    <property type="match status" value="1"/>
</dbReference>
<dbReference type="InterPro" id="IPR013154">
    <property type="entry name" value="ADH-like_N"/>
</dbReference>
<dbReference type="InterPro" id="IPR002328">
    <property type="entry name" value="ADH_Zn_CS"/>
</dbReference>
<evidence type="ECO:0000256" key="3">
    <source>
        <dbReference type="ARBA" id="ARBA00023002"/>
    </source>
</evidence>
<sequence length="424" mass="46256">MKSLQFDYSIPRYVFSKVVGRWRPSLYWHPRLSCLRLREVQEPNLPNEDWVKVEVTYGGICGSDLNLIFLNDSPATSPFASFPFTVGHEVVGKVSVTGQNVKGLKKGDRVVIDPILSCMSRGFKTPCTACERGEYSLCSHMTEGDISPGLLIGACKDTGGSWGPVLVAHNTQVLPLPDEVDDLNGVLIEPFSCALHAVLKNKPKPQDRVLVIGAGVIGISVIAAIRALGISCHITALVKHRFQGELATTFGADEVIYLSRNGTYIDETAKTLDAKVLKPIYGAPVIEGGADIVYECVGKKQSINDALRFAQSGGKVVLLGLASIIDGIDWTAVWLNELEVKGSFAYSTGEYEGKTMRTLEIAIDLIRQKKVDLSPMISHRFPLENYKEAIYTATNKGSSSVMKVIFEHGNTINRGGNQHENISS</sequence>
<dbReference type="RefSeq" id="WP_275120190.1">
    <property type="nucleotide sequence ID" value="NZ_JAOTPO010000018.1"/>
</dbReference>
<evidence type="ECO:0000313" key="8">
    <source>
        <dbReference type="Proteomes" id="UP001148125"/>
    </source>
</evidence>
<dbReference type="EMBL" id="JAOTPO010000018">
    <property type="protein sequence ID" value="MDE5415587.1"/>
    <property type="molecule type" value="Genomic_DNA"/>
</dbReference>
<accession>A0ABT5VLE3</accession>
<proteinExistence type="inferred from homology"/>